<feature type="compositionally biased region" description="Basic residues" evidence="1">
    <location>
        <begin position="1137"/>
        <end position="1147"/>
    </location>
</feature>
<keyword evidence="2" id="KW-0472">Membrane</keyword>
<feature type="compositionally biased region" description="Basic and acidic residues" evidence="1">
    <location>
        <begin position="283"/>
        <end position="296"/>
    </location>
</feature>
<proteinExistence type="predicted"/>
<dbReference type="InParanoid" id="A0A316YYV1"/>
<feature type="compositionally biased region" description="Low complexity" evidence="1">
    <location>
        <begin position="839"/>
        <end position="852"/>
    </location>
</feature>
<feature type="compositionally biased region" description="Acidic residues" evidence="1">
    <location>
        <begin position="804"/>
        <end position="818"/>
    </location>
</feature>
<feature type="region of interest" description="Disordered" evidence="1">
    <location>
        <begin position="572"/>
        <end position="677"/>
    </location>
</feature>
<organism evidence="3 4">
    <name type="scientific">Acaromyces ingoldii</name>
    <dbReference type="NCBI Taxonomy" id="215250"/>
    <lineage>
        <taxon>Eukaryota</taxon>
        <taxon>Fungi</taxon>
        <taxon>Dikarya</taxon>
        <taxon>Basidiomycota</taxon>
        <taxon>Ustilaginomycotina</taxon>
        <taxon>Exobasidiomycetes</taxon>
        <taxon>Exobasidiales</taxon>
        <taxon>Cryptobasidiaceae</taxon>
        <taxon>Acaromyces</taxon>
    </lineage>
</organism>
<feature type="compositionally biased region" description="Low complexity" evidence="1">
    <location>
        <begin position="692"/>
        <end position="703"/>
    </location>
</feature>
<feature type="compositionally biased region" description="Low complexity" evidence="1">
    <location>
        <begin position="867"/>
        <end position="876"/>
    </location>
</feature>
<feature type="compositionally biased region" description="Polar residues" evidence="1">
    <location>
        <begin position="1153"/>
        <end position="1167"/>
    </location>
</feature>
<keyword evidence="2" id="KW-1133">Transmembrane helix</keyword>
<feature type="compositionally biased region" description="Polar residues" evidence="1">
    <location>
        <begin position="1006"/>
        <end position="1020"/>
    </location>
</feature>
<reference evidence="3 4" key="1">
    <citation type="journal article" date="2018" name="Mol. Biol. Evol.">
        <title>Broad Genomic Sampling Reveals a Smut Pathogenic Ancestry of the Fungal Clade Ustilaginomycotina.</title>
        <authorList>
            <person name="Kijpornyongpan T."/>
            <person name="Mondo S.J."/>
            <person name="Barry K."/>
            <person name="Sandor L."/>
            <person name="Lee J."/>
            <person name="Lipzen A."/>
            <person name="Pangilinan J."/>
            <person name="LaButti K."/>
            <person name="Hainaut M."/>
            <person name="Henrissat B."/>
            <person name="Grigoriev I.V."/>
            <person name="Spatafora J.W."/>
            <person name="Aime M.C."/>
        </authorList>
    </citation>
    <scope>NUCLEOTIDE SEQUENCE [LARGE SCALE GENOMIC DNA]</scope>
    <source>
        <strain evidence="3 4">MCA 4198</strain>
    </source>
</reference>
<feature type="compositionally biased region" description="Gly residues" evidence="1">
    <location>
        <begin position="1063"/>
        <end position="1072"/>
    </location>
</feature>
<keyword evidence="2" id="KW-0812">Transmembrane</keyword>
<feature type="region of interest" description="Disordered" evidence="1">
    <location>
        <begin position="1049"/>
        <end position="1167"/>
    </location>
</feature>
<dbReference type="STRING" id="215250.A0A316YYV1"/>
<feature type="compositionally biased region" description="Acidic residues" evidence="1">
    <location>
        <begin position="653"/>
        <end position="662"/>
    </location>
</feature>
<feature type="compositionally biased region" description="Gly residues" evidence="1">
    <location>
        <begin position="923"/>
        <end position="937"/>
    </location>
</feature>
<dbReference type="OrthoDB" id="2548929at2759"/>
<feature type="compositionally biased region" description="Polar residues" evidence="1">
    <location>
        <begin position="967"/>
        <end position="982"/>
    </location>
</feature>
<feature type="transmembrane region" description="Helical" evidence="2">
    <location>
        <begin position="25"/>
        <end position="45"/>
    </location>
</feature>
<dbReference type="EMBL" id="KZ819634">
    <property type="protein sequence ID" value="PWN93025.1"/>
    <property type="molecule type" value="Genomic_DNA"/>
</dbReference>
<evidence type="ECO:0000256" key="1">
    <source>
        <dbReference type="SAM" id="MobiDB-lite"/>
    </source>
</evidence>
<dbReference type="AlphaFoldDB" id="A0A316YYV1"/>
<dbReference type="RefSeq" id="XP_025380223.1">
    <property type="nucleotide sequence ID" value="XM_025523788.1"/>
</dbReference>
<feature type="region of interest" description="Disordered" evidence="1">
    <location>
        <begin position="283"/>
        <end position="350"/>
    </location>
</feature>
<dbReference type="Proteomes" id="UP000245768">
    <property type="component" value="Unassembled WGS sequence"/>
</dbReference>
<feature type="transmembrane region" description="Helical" evidence="2">
    <location>
        <begin position="94"/>
        <end position="111"/>
    </location>
</feature>
<evidence type="ECO:0000256" key="2">
    <source>
        <dbReference type="SAM" id="Phobius"/>
    </source>
</evidence>
<feature type="region of interest" description="Disordered" evidence="1">
    <location>
        <begin position="691"/>
        <end position="731"/>
    </location>
</feature>
<evidence type="ECO:0000313" key="4">
    <source>
        <dbReference type="Proteomes" id="UP000245768"/>
    </source>
</evidence>
<feature type="compositionally biased region" description="Low complexity" evidence="1">
    <location>
        <begin position="1088"/>
        <end position="1116"/>
    </location>
</feature>
<feature type="region of interest" description="Disordered" evidence="1">
    <location>
        <begin position="433"/>
        <end position="469"/>
    </location>
</feature>
<accession>A0A316YYV1</accession>
<keyword evidence="4" id="KW-1185">Reference proteome</keyword>
<gene>
    <name evidence="3" type="ORF">FA10DRAFT_282699</name>
</gene>
<evidence type="ECO:0000313" key="3">
    <source>
        <dbReference type="EMBL" id="PWN93025.1"/>
    </source>
</evidence>
<feature type="region of interest" description="Disordered" evidence="1">
    <location>
        <begin position="787"/>
        <end position="1035"/>
    </location>
</feature>
<dbReference type="GeneID" id="37045704"/>
<sequence>MRNAKPQQSTEQYDESDEGPGELTLVLYSVFMAVSSLVFGGLGLFHARGGSSDSLFDFGAIAEGLDLIRPRWSVLRHNVELLVSWIRSIDPVTILYLGSVLVLVCLIAIWTNPGETSFRSYLTNLTLHEHLRQLRDDVRHQPASTGKTSPEEELEGATATEARCITRSSPHFLTFANRISVSLRTPAYKRRSYGLFSIVTVPAQPDLPASIEGGRDGAKETGLVSTQYIGLFGQWTHWGRSTTELPASEGASRIEKKNSKRAKVLAPQSWGILCMRSGRQVDEEKLSHVDVQDAAKSKSSKIGEAQLPPTATSQGQKGAASRRKKASQRPKLSQQQASMGKDPERRGSDDLELQTLGSLDADRRTSDPLVAQPLDATQAHASDAMNVEQASAALASLESSTSPNATVAEAQMQLESLRTASEASRKQLQAQLDELRGRKRDEDAARVDVKGKTKTLDESKRLAEASRREAERRLKVATSLRETIQARIDVKDQEVKELREKEREWQRKVEEGGQRKVEHLEQLGLDKAKTEREEMDVDKQLGELRAKLEMLEQRVMEEDANLEAARELAAERRAAAMSRPIPPFSSQSHQGPQMYPLISGPGEGPPGGDAFDRPDAPTDLWSASAQQQEVPPGYKAYVPSQPHQSQPGHLSPDFDEDNDDTFDPTLRPGAGFSPFSFEANPAHLQAYTDHFNSASNHSNSNSSGLVPPTTSSHDDTLAPLVSPARTPQRSRLNSLAYGSDVSATPISPFSSDLLPSNLFQNADDDDRHVGVMPGSRNERVEAALNRFGLDTSDTSDLETGREGEDVESDDQVENDDVGDTTLQGKMTGGEEMVQRKNSASRGARSWWGGRSRTASKDRTATDEAALEEQQWQAQDDGSGSKRRSLSIFPKLSLNPGAKAFSSSAKRKPDNNGGAFAPSDLAAQGGGWNAGAGRGGGPDFESMRRAFQTSGVANDDDEEEQGRRSWSAFDSWQQSHQPASTRSRLGRGVYGAAGEIGKGRSSHLAAATNSNFDLRSSSESLPFQRGGTTGQGVNQRQWLDEMFLPLNRSTSAGARSLGSHASSQGGGGTGAGGQASTSNSRPSRFAFWSTNGASNASNQSAASLQSSDAAGAASSTDPEAQQQGDVEEALPASERPKTSSRRSFRWSRRITGPEASSSDANAGSQDQE</sequence>
<name>A0A316YYV1_9BASI</name>
<protein>
    <submittedName>
        <fullName evidence="3">Uncharacterized protein</fullName>
    </submittedName>
</protein>